<evidence type="ECO:0000256" key="3">
    <source>
        <dbReference type="ARBA" id="ARBA00022729"/>
    </source>
</evidence>
<dbReference type="SUPFAM" id="SSF48452">
    <property type="entry name" value="TPR-like"/>
    <property type="match status" value="1"/>
</dbReference>
<dbReference type="AlphaFoldDB" id="A0A3G8WL08"/>
<keyword evidence="4" id="KW-0472">Membrane</keyword>
<comment type="similarity">
    <text evidence="2">Belongs to the SusD family.</text>
</comment>
<dbReference type="Pfam" id="PF07980">
    <property type="entry name" value="SusD_RagB"/>
    <property type="match status" value="1"/>
</dbReference>
<dbReference type="Proteomes" id="UP000282297">
    <property type="component" value="Chromosome"/>
</dbReference>
<name>A0A3G8WL08_9FLAO</name>
<sequence>MNKIKIFAYIAVASVSALACRDAIDIVQDGEITKEVAIQSTGDLDRFLIGNVYSSLNPSNEIALTSYFTDENAVVKSNTGWYLSEFRYQLYSDNGYVAGTWLNHYNTIDKVNRLIDLSKLITPSSSEEKQYNSILAQGRALRAYSYLTLLSYFSTDMKKDDALGVILSTEVQPVNAQLPRATNGEIYKFMEEDLAFAEKNINTAASDYKYVTLAMIKALQARLYAYRGKYDLAEKYAKEAIAQSPALSKAPGTNLSAMPYANMWKDSERGEVIFALSRPQAGSWSNIAALWTTNTTDINGAAQMGMSLKLYDLYGARDIRRVVFVDASSDDDNKIIDKYPGKGNTPLRNDIKIFRTTEVKLILAESYIYQNKLAEAASIMQEVRNARLYGGTVAPLPKYATQKEAYADLLLERRLEFCYEGHRYVDLKRLGAIAGVSIDRSDRDDRILKSTPLTLPITDHRFTFPIPQNEILGNPAISNQQNPGY</sequence>
<keyword evidence="5" id="KW-0998">Cell outer membrane</keyword>
<evidence type="ECO:0000256" key="5">
    <source>
        <dbReference type="ARBA" id="ARBA00023237"/>
    </source>
</evidence>
<feature type="chain" id="PRO_5018012332" evidence="6">
    <location>
        <begin position="20"/>
        <end position="485"/>
    </location>
</feature>
<evidence type="ECO:0000256" key="6">
    <source>
        <dbReference type="SAM" id="SignalP"/>
    </source>
</evidence>
<dbReference type="InterPro" id="IPR011990">
    <property type="entry name" value="TPR-like_helical_dom_sf"/>
</dbReference>
<evidence type="ECO:0000256" key="4">
    <source>
        <dbReference type="ARBA" id="ARBA00023136"/>
    </source>
</evidence>
<reference evidence="9" key="1">
    <citation type="submission" date="2018-11" db="EMBL/GenBank/DDBJ databases">
        <title>Proposal to divide the Flavobacteriaceae and reorganize its genera based on Amino Acid Identity values calculated from whole genome sequences.</title>
        <authorList>
            <person name="Nicholson A.C."/>
            <person name="Gulvik C.A."/>
            <person name="Whitney A.M."/>
            <person name="Humrighouse B.W."/>
            <person name="Bell M."/>
            <person name="Holmes B."/>
            <person name="Steigerwalt A.B."/>
            <person name="Villarma A."/>
            <person name="Sheth M."/>
            <person name="Batra D."/>
            <person name="Pryor J."/>
            <person name="Bernardet J.-F."/>
            <person name="Hugo C."/>
            <person name="Kampfer P."/>
            <person name="Newman J.D."/>
            <person name="McQuiston J.R."/>
        </authorList>
    </citation>
    <scope>NUCLEOTIDE SEQUENCE [LARGE SCALE GENOMIC DNA]</scope>
    <source>
        <strain evidence="9">H4753</strain>
    </source>
</reference>
<keyword evidence="3 6" id="KW-0732">Signal</keyword>
<evidence type="ECO:0000313" key="8">
    <source>
        <dbReference type="EMBL" id="AZI21173.1"/>
    </source>
</evidence>
<organism evidence="8 9">
    <name type="scientific">Chryseobacterium taklimakanense</name>
    <dbReference type="NCBI Taxonomy" id="536441"/>
    <lineage>
        <taxon>Bacteria</taxon>
        <taxon>Pseudomonadati</taxon>
        <taxon>Bacteroidota</taxon>
        <taxon>Flavobacteriia</taxon>
        <taxon>Flavobacteriales</taxon>
        <taxon>Weeksellaceae</taxon>
        <taxon>Chryseobacterium group</taxon>
        <taxon>Chryseobacterium</taxon>
    </lineage>
</organism>
<feature type="domain" description="RagB/SusD" evidence="7">
    <location>
        <begin position="342"/>
        <end position="485"/>
    </location>
</feature>
<proteinExistence type="inferred from homology"/>
<feature type="signal peptide" evidence="6">
    <location>
        <begin position="1"/>
        <end position="19"/>
    </location>
</feature>
<gene>
    <name evidence="8" type="ORF">EIH08_11155</name>
</gene>
<protein>
    <submittedName>
        <fullName evidence="8">RagB/SusD family nutrient uptake outer membrane protein</fullName>
    </submittedName>
</protein>
<dbReference type="PROSITE" id="PS51257">
    <property type="entry name" value="PROKAR_LIPOPROTEIN"/>
    <property type="match status" value="1"/>
</dbReference>
<accession>A0A3G8WL08</accession>
<evidence type="ECO:0000259" key="7">
    <source>
        <dbReference type="Pfam" id="PF07980"/>
    </source>
</evidence>
<dbReference type="EMBL" id="CP034171">
    <property type="protein sequence ID" value="AZI21173.1"/>
    <property type="molecule type" value="Genomic_DNA"/>
</dbReference>
<dbReference type="InterPro" id="IPR012944">
    <property type="entry name" value="SusD_RagB_dom"/>
</dbReference>
<evidence type="ECO:0000256" key="2">
    <source>
        <dbReference type="ARBA" id="ARBA00006275"/>
    </source>
</evidence>
<dbReference type="RefSeq" id="WP_124785304.1">
    <property type="nucleotide sequence ID" value="NZ_CP034171.1"/>
</dbReference>
<evidence type="ECO:0000256" key="1">
    <source>
        <dbReference type="ARBA" id="ARBA00004442"/>
    </source>
</evidence>
<dbReference type="Gene3D" id="1.25.40.390">
    <property type="match status" value="1"/>
</dbReference>
<comment type="subcellular location">
    <subcellularLocation>
        <location evidence="1">Cell outer membrane</location>
    </subcellularLocation>
</comment>
<evidence type="ECO:0000313" key="9">
    <source>
        <dbReference type="Proteomes" id="UP000282297"/>
    </source>
</evidence>
<dbReference type="GO" id="GO:0009279">
    <property type="term" value="C:cell outer membrane"/>
    <property type="evidence" value="ECO:0007669"/>
    <property type="project" value="UniProtKB-SubCell"/>
</dbReference>